<comment type="similarity">
    <text evidence="4">Belongs to the class-I pyridoxal-phosphate-dependent aminotransferase family.</text>
</comment>
<dbReference type="InterPro" id="IPR004839">
    <property type="entry name" value="Aminotransferase_I/II_large"/>
</dbReference>
<dbReference type="PANTHER" id="PTHR42832:SF3">
    <property type="entry name" value="L-GLUTAMINE--4-(METHYLSULFANYL)-2-OXOBUTANOATE AMINOTRANSFERASE"/>
    <property type="match status" value="1"/>
</dbReference>
<feature type="domain" description="Aminotransferase class I/classII large" evidence="5">
    <location>
        <begin position="30"/>
        <end position="371"/>
    </location>
</feature>
<dbReference type="NCBIfam" id="TIGR03539">
    <property type="entry name" value="DapC_actino"/>
    <property type="match status" value="1"/>
</dbReference>
<accession>A0A9X5F8Z6</accession>
<sequence length="377" mass="39975">MGLGSLAGIDFPWDLLSPYGERARSHPDGVVDLSIGTPVDATPDVVRRALADASDAHGYPQTYGTPALRQAVADWFARRRSATVDPDGVLPTVGSKELVGLLPAMLGLGAGDTVVLPRVAYPTYAIGARLAGAEMLATDDVADWADRPDVKLVWVNSPGNPHGAVATVDELRAVVAAARRAGAVVVSDECYAELPWAEDLVRDGVPSLLDPQVCDGDHTGLLVTYSLSKQSNMAGYRAAFVAGDPAVVRDLLALRKQIGLIVPAPVQAAMAAALADDAHVAEQRETYRRRREILVPALTDAGFAIDLSEAGLYLWTRRPDRAGDCWGLVDWFAERGVLVAPGAFYGEDGARHVRISLTASDERVRAAADRLRGSVGA</sequence>
<dbReference type="InterPro" id="IPR019880">
    <property type="entry name" value="OxyQ"/>
</dbReference>
<name>A0A9X5F8Z6_9MICO</name>
<comment type="cofactor">
    <cofactor evidence="1 4">
        <name>pyridoxal 5'-phosphate</name>
        <dbReference type="ChEBI" id="CHEBI:597326"/>
    </cofactor>
</comment>
<dbReference type="CDD" id="cd00609">
    <property type="entry name" value="AAT_like"/>
    <property type="match status" value="1"/>
</dbReference>
<reference evidence="6 7" key="1">
    <citation type="submission" date="2020-04" db="EMBL/GenBank/DDBJ databases">
        <title>MicrobeNet Type strains.</title>
        <authorList>
            <person name="Nicholson A.C."/>
        </authorList>
    </citation>
    <scope>NUCLEOTIDE SEQUENCE [LARGE SCALE GENOMIC DNA]</scope>
    <source>
        <strain evidence="6 7">ATCC BAA-789</strain>
    </source>
</reference>
<dbReference type="PANTHER" id="PTHR42832">
    <property type="entry name" value="AMINO ACID AMINOTRANSFERASE"/>
    <property type="match status" value="1"/>
</dbReference>
<dbReference type="EMBL" id="JAAXOW010000001">
    <property type="protein sequence ID" value="NKX92006.1"/>
    <property type="molecule type" value="Genomic_DNA"/>
</dbReference>
<protein>
    <recommendedName>
        <fullName evidence="4">Aminotransferase</fullName>
        <ecNumber evidence="4">2.6.1.-</ecNumber>
    </recommendedName>
</protein>
<evidence type="ECO:0000313" key="7">
    <source>
        <dbReference type="Proteomes" id="UP000774283"/>
    </source>
</evidence>
<dbReference type="GO" id="GO:0030170">
    <property type="term" value="F:pyridoxal phosphate binding"/>
    <property type="evidence" value="ECO:0007669"/>
    <property type="project" value="InterPro"/>
</dbReference>
<dbReference type="Pfam" id="PF00155">
    <property type="entry name" value="Aminotran_1_2"/>
    <property type="match status" value="1"/>
</dbReference>
<dbReference type="InterPro" id="IPR015421">
    <property type="entry name" value="PyrdxlP-dep_Trfase_major"/>
</dbReference>
<dbReference type="EC" id="2.6.1.-" evidence="4"/>
<evidence type="ECO:0000256" key="2">
    <source>
        <dbReference type="ARBA" id="ARBA00022576"/>
    </source>
</evidence>
<comment type="caution">
    <text evidence="6">The sequence shown here is derived from an EMBL/GenBank/DDBJ whole genome shotgun (WGS) entry which is preliminary data.</text>
</comment>
<keyword evidence="7" id="KW-1185">Reference proteome</keyword>
<evidence type="ECO:0000313" key="6">
    <source>
        <dbReference type="EMBL" id="NKX92006.1"/>
    </source>
</evidence>
<dbReference type="PROSITE" id="PS00105">
    <property type="entry name" value="AA_TRANSFER_CLASS_1"/>
    <property type="match status" value="1"/>
</dbReference>
<dbReference type="RefSeq" id="WP_168446094.1">
    <property type="nucleotide sequence ID" value="NZ_JAAXOW010000001.1"/>
</dbReference>
<organism evidence="6 7">
    <name type="scientific">Sanguibacter hominis ATCC BAA-789</name>
    <dbReference type="NCBI Taxonomy" id="1312740"/>
    <lineage>
        <taxon>Bacteria</taxon>
        <taxon>Bacillati</taxon>
        <taxon>Actinomycetota</taxon>
        <taxon>Actinomycetes</taxon>
        <taxon>Micrococcales</taxon>
        <taxon>Sanguibacteraceae</taxon>
        <taxon>Sanguibacter</taxon>
    </lineage>
</organism>
<proteinExistence type="inferred from homology"/>
<gene>
    <name evidence="6" type="ORF">HF995_01750</name>
</gene>
<dbReference type="InterPro" id="IPR004838">
    <property type="entry name" value="NHTrfase_class1_PyrdxlP-BS"/>
</dbReference>
<dbReference type="SUPFAM" id="SSF53383">
    <property type="entry name" value="PLP-dependent transferases"/>
    <property type="match status" value="1"/>
</dbReference>
<evidence type="ECO:0000256" key="4">
    <source>
        <dbReference type="RuleBase" id="RU000481"/>
    </source>
</evidence>
<dbReference type="GO" id="GO:0008483">
    <property type="term" value="F:transaminase activity"/>
    <property type="evidence" value="ECO:0007669"/>
    <property type="project" value="UniProtKB-KW"/>
</dbReference>
<dbReference type="Gene3D" id="3.40.640.10">
    <property type="entry name" value="Type I PLP-dependent aspartate aminotransferase-like (Major domain)"/>
    <property type="match status" value="1"/>
</dbReference>
<dbReference type="AlphaFoldDB" id="A0A9X5F8Z6"/>
<dbReference type="Proteomes" id="UP000774283">
    <property type="component" value="Unassembled WGS sequence"/>
</dbReference>
<dbReference type="InterPro" id="IPR015424">
    <property type="entry name" value="PyrdxlP-dep_Trfase"/>
</dbReference>
<evidence type="ECO:0000256" key="3">
    <source>
        <dbReference type="ARBA" id="ARBA00022679"/>
    </source>
</evidence>
<evidence type="ECO:0000259" key="5">
    <source>
        <dbReference type="Pfam" id="PF00155"/>
    </source>
</evidence>
<dbReference type="InterPro" id="IPR050881">
    <property type="entry name" value="LL-DAP_aminotransferase"/>
</dbReference>
<keyword evidence="2 4" id="KW-0032">Aminotransferase</keyword>
<evidence type="ECO:0000256" key="1">
    <source>
        <dbReference type="ARBA" id="ARBA00001933"/>
    </source>
</evidence>
<keyword evidence="3 4" id="KW-0808">Transferase</keyword>